<reference evidence="5 6" key="1">
    <citation type="submission" date="2024-11" db="EMBL/GenBank/DDBJ databases">
        <title>The Natural Products Discovery Center: Release of the First 8490 Sequenced Strains for Exploring Actinobacteria Biosynthetic Diversity.</title>
        <authorList>
            <person name="Kalkreuter E."/>
            <person name="Kautsar S.A."/>
            <person name="Yang D."/>
            <person name="Bader C.D."/>
            <person name="Teijaro C.N."/>
            <person name="Fluegel L."/>
            <person name="Davis C.M."/>
            <person name="Simpson J.R."/>
            <person name="Lauterbach L."/>
            <person name="Steele A.D."/>
            <person name="Gui C."/>
            <person name="Meng S."/>
            <person name="Li G."/>
            <person name="Viehrig K."/>
            <person name="Ye F."/>
            <person name="Su P."/>
            <person name="Kiefer A.F."/>
            <person name="Nichols A."/>
            <person name="Cepeda A.J."/>
            <person name="Yan W."/>
            <person name="Fan B."/>
            <person name="Jiang Y."/>
            <person name="Adhikari A."/>
            <person name="Zheng C.-J."/>
            <person name="Schuster L."/>
            <person name="Cowan T.M."/>
            <person name="Smanski M.J."/>
            <person name="Chevrette M.G."/>
            <person name="De Carvalho L.P.S."/>
            <person name="Shen B."/>
        </authorList>
    </citation>
    <scope>NUCLEOTIDE SEQUENCE [LARGE SCALE GENOMIC DNA]</scope>
    <source>
        <strain evidence="5 6">NPDC020863</strain>
    </source>
</reference>
<keyword evidence="5" id="KW-0456">Lyase</keyword>
<dbReference type="Gene3D" id="3.20.20.60">
    <property type="entry name" value="Phosphoenolpyruvate-binding domains"/>
    <property type="match status" value="1"/>
</dbReference>
<feature type="domain" description="HpcH/HpaI aldolase/citrate lyase" evidence="4">
    <location>
        <begin position="23"/>
        <end position="251"/>
    </location>
</feature>
<comment type="cofactor">
    <cofactor evidence="1">
        <name>Mg(2+)</name>
        <dbReference type="ChEBI" id="CHEBI:18420"/>
    </cofactor>
</comment>
<evidence type="ECO:0000256" key="1">
    <source>
        <dbReference type="ARBA" id="ARBA00001946"/>
    </source>
</evidence>
<proteinExistence type="predicted"/>
<name>A0ABW8LSR0_9ACTN</name>
<evidence type="ECO:0000256" key="3">
    <source>
        <dbReference type="ARBA" id="ARBA00022842"/>
    </source>
</evidence>
<keyword evidence="6" id="KW-1185">Reference proteome</keyword>
<evidence type="ECO:0000259" key="4">
    <source>
        <dbReference type="Pfam" id="PF03328"/>
    </source>
</evidence>
<evidence type="ECO:0000256" key="2">
    <source>
        <dbReference type="ARBA" id="ARBA00022723"/>
    </source>
</evidence>
<dbReference type="GO" id="GO:0016829">
    <property type="term" value="F:lyase activity"/>
    <property type="evidence" value="ECO:0007669"/>
    <property type="project" value="UniProtKB-KW"/>
</dbReference>
<dbReference type="InterPro" id="IPR015813">
    <property type="entry name" value="Pyrv/PenolPyrv_kinase-like_dom"/>
</dbReference>
<dbReference type="PANTHER" id="PTHR32308">
    <property type="entry name" value="LYASE BETA SUBUNIT, PUTATIVE (AFU_ORTHOLOGUE AFUA_4G13030)-RELATED"/>
    <property type="match status" value="1"/>
</dbReference>
<dbReference type="RefSeq" id="WP_404746777.1">
    <property type="nucleotide sequence ID" value="NZ_JBJDQH010000006.1"/>
</dbReference>
<evidence type="ECO:0000313" key="5">
    <source>
        <dbReference type="EMBL" id="MFK4267281.1"/>
    </source>
</evidence>
<dbReference type="PIRSF" id="PIRSF015582">
    <property type="entry name" value="Cit_lyase_B"/>
    <property type="match status" value="1"/>
</dbReference>
<gene>
    <name evidence="5" type="ORF">ACI2L5_20425</name>
</gene>
<keyword evidence="2" id="KW-0479">Metal-binding</keyword>
<keyword evidence="3" id="KW-0460">Magnesium</keyword>
<dbReference type="InterPro" id="IPR011206">
    <property type="entry name" value="Citrate_lyase_beta/mcl1/mcl2"/>
</dbReference>
<organism evidence="5 6">
    <name type="scientific">Streptomyces milbemycinicus</name>
    <dbReference type="NCBI Taxonomy" id="476552"/>
    <lineage>
        <taxon>Bacteria</taxon>
        <taxon>Bacillati</taxon>
        <taxon>Actinomycetota</taxon>
        <taxon>Actinomycetes</taxon>
        <taxon>Kitasatosporales</taxon>
        <taxon>Streptomycetaceae</taxon>
        <taxon>Streptomyces</taxon>
    </lineage>
</organism>
<dbReference type="PANTHER" id="PTHR32308:SF0">
    <property type="entry name" value="HPCH_HPAI ALDOLASE_CITRATE LYASE DOMAIN-CONTAINING PROTEIN"/>
    <property type="match status" value="1"/>
</dbReference>
<evidence type="ECO:0000313" key="6">
    <source>
        <dbReference type="Proteomes" id="UP001620295"/>
    </source>
</evidence>
<dbReference type="Proteomes" id="UP001620295">
    <property type="component" value="Unassembled WGS sequence"/>
</dbReference>
<accession>A0ABW8LSR0</accession>
<dbReference type="Pfam" id="PF03328">
    <property type="entry name" value="HpcH_HpaI"/>
    <property type="match status" value="1"/>
</dbReference>
<comment type="caution">
    <text evidence="5">The sequence shown here is derived from an EMBL/GenBank/DDBJ whole genome shotgun (WGS) entry which is preliminary data.</text>
</comment>
<dbReference type="SUPFAM" id="SSF51621">
    <property type="entry name" value="Phosphoenolpyruvate/pyruvate domain"/>
    <property type="match status" value="1"/>
</dbReference>
<sequence length="312" mass="33498">MSSDRSIRHDRDHDRDRDRELLRSLLFVPGSRTGWLPKAEAAGADAAILDLEDAVPQGAKEAAREAVAEAVARAARTPGPMRLLVRINPLDHGAGWAGAEDLRAVARPGLYGVVLPKVRCADDVRVADRLLAWCEREAGLPEGRIALVPLMETARGLREAYDIGRAAGRVAHLGALTAPGGDVERAVGYRWSPGGEETHPLRARVLLDARAAGSPHPVAGLWADVADLAGLRRFAEQNRALGYEGMTVIHPSHVAVVNEVFSPDAEELARCERLVAAVAAAQARGEGAVLFEGRMVDEAMAETARRTLARRI</sequence>
<dbReference type="InterPro" id="IPR040442">
    <property type="entry name" value="Pyrv_kinase-like_dom_sf"/>
</dbReference>
<dbReference type="InterPro" id="IPR005000">
    <property type="entry name" value="Aldolase/citrate-lyase_domain"/>
</dbReference>
<dbReference type="EMBL" id="JBJDQH010000006">
    <property type="protein sequence ID" value="MFK4267281.1"/>
    <property type="molecule type" value="Genomic_DNA"/>
</dbReference>
<protein>
    <submittedName>
        <fullName evidence="5">HpcH/HpaI aldolase/citrate lyase family protein</fullName>
    </submittedName>
</protein>